<evidence type="ECO:0000313" key="8">
    <source>
        <dbReference type="Proteomes" id="UP001216907"/>
    </source>
</evidence>
<keyword evidence="2" id="KW-1003">Cell membrane</keyword>
<feature type="transmembrane region" description="Helical" evidence="6">
    <location>
        <begin position="132"/>
        <end position="153"/>
    </location>
</feature>
<proteinExistence type="predicted"/>
<dbReference type="Pfam" id="PF03706">
    <property type="entry name" value="LPG_synthase_TM"/>
    <property type="match status" value="1"/>
</dbReference>
<reference evidence="7 8" key="1">
    <citation type="submission" date="2023-03" db="EMBL/GenBank/DDBJ databases">
        <title>Paludisphaera mucosa sp. nov. a novel planctomycete from northern fen.</title>
        <authorList>
            <person name="Ivanova A."/>
        </authorList>
    </citation>
    <scope>NUCLEOTIDE SEQUENCE [LARGE SCALE GENOMIC DNA]</scope>
    <source>
        <strain evidence="7 8">Pla2</strain>
    </source>
</reference>
<accession>A0ABT6F8B6</accession>
<sequence>MKPPPSSPVGWRKPATRALKAAVAVLVFWGVGRHVLRTWDDLGRSGATLQLHPGWLAASGLAYLVGLGFCGAFYRDVLGASPTPLSRFAAQRAYLVSHLGKYVPGKAVVVVMRAALSTPYGVRASTSALATFYETLVMMASGAAIAAVVFAAGGDSPVIRLDRPLLGVREVRAFVLFALIAAGLTAAFLTVVAPPVFRKCAGTFLLKVPGVGADALPTLSWGLLGLGLARTGVAWVFLGLSQVAAARGLAGAGMGTTAFDPATIPVVVASVALATVAGFVVAVAPGGLGVRESVLMYALGPAFGPGLAVAAALVLRLVWVAAEVLAALVLVPLGRSSGPERIRAAEELQEAVPISEAP</sequence>
<evidence type="ECO:0000313" key="7">
    <source>
        <dbReference type="EMBL" id="MDG3003779.1"/>
    </source>
</evidence>
<gene>
    <name evidence="7" type="ORF">PZE19_08355</name>
</gene>
<feature type="transmembrane region" description="Helical" evidence="6">
    <location>
        <begin position="262"/>
        <end position="287"/>
    </location>
</feature>
<evidence type="ECO:0000256" key="3">
    <source>
        <dbReference type="ARBA" id="ARBA00022692"/>
    </source>
</evidence>
<name>A0ABT6F8B6_9BACT</name>
<dbReference type="RefSeq" id="WP_277860127.1">
    <property type="nucleotide sequence ID" value="NZ_JARRAG010000001.1"/>
</dbReference>
<organism evidence="7 8">
    <name type="scientific">Paludisphaera mucosa</name>
    <dbReference type="NCBI Taxonomy" id="3030827"/>
    <lineage>
        <taxon>Bacteria</taxon>
        <taxon>Pseudomonadati</taxon>
        <taxon>Planctomycetota</taxon>
        <taxon>Planctomycetia</taxon>
        <taxon>Isosphaerales</taxon>
        <taxon>Isosphaeraceae</taxon>
        <taxon>Paludisphaera</taxon>
    </lineage>
</organism>
<dbReference type="Proteomes" id="UP001216907">
    <property type="component" value="Unassembled WGS sequence"/>
</dbReference>
<comment type="caution">
    <text evidence="7">The sequence shown here is derived from an EMBL/GenBank/DDBJ whole genome shotgun (WGS) entry which is preliminary data.</text>
</comment>
<comment type="subcellular location">
    <subcellularLocation>
        <location evidence="1">Cell membrane</location>
        <topology evidence="1">Multi-pass membrane protein</topology>
    </subcellularLocation>
</comment>
<keyword evidence="8" id="KW-1185">Reference proteome</keyword>
<keyword evidence="3 6" id="KW-0812">Transmembrane</keyword>
<evidence type="ECO:0000256" key="6">
    <source>
        <dbReference type="SAM" id="Phobius"/>
    </source>
</evidence>
<protein>
    <submittedName>
        <fullName evidence="7">Lysylphosphatidylglycerol synthase domain-containing protein</fullName>
    </submittedName>
</protein>
<dbReference type="InterPro" id="IPR022791">
    <property type="entry name" value="L-PG_synthase/AglD"/>
</dbReference>
<feature type="transmembrane region" description="Helical" evidence="6">
    <location>
        <begin position="18"/>
        <end position="36"/>
    </location>
</feature>
<evidence type="ECO:0000256" key="1">
    <source>
        <dbReference type="ARBA" id="ARBA00004651"/>
    </source>
</evidence>
<evidence type="ECO:0000256" key="5">
    <source>
        <dbReference type="ARBA" id="ARBA00023136"/>
    </source>
</evidence>
<feature type="transmembrane region" description="Helical" evidence="6">
    <location>
        <begin position="56"/>
        <end position="74"/>
    </location>
</feature>
<feature type="transmembrane region" description="Helical" evidence="6">
    <location>
        <begin position="173"/>
        <end position="192"/>
    </location>
</feature>
<keyword evidence="5 6" id="KW-0472">Membrane</keyword>
<feature type="transmembrane region" description="Helical" evidence="6">
    <location>
        <begin position="307"/>
        <end position="333"/>
    </location>
</feature>
<dbReference type="EMBL" id="JARRAG010000001">
    <property type="protein sequence ID" value="MDG3003779.1"/>
    <property type="molecule type" value="Genomic_DNA"/>
</dbReference>
<keyword evidence="4 6" id="KW-1133">Transmembrane helix</keyword>
<evidence type="ECO:0000256" key="4">
    <source>
        <dbReference type="ARBA" id="ARBA00022989"/>
    </source>
</evidence>
<evidence type="ECO:0000256" key="2">
    <source>
        <dbReference type="ARBA" id="ARBA00022475"/>
    </source>
</evidence>